<keyword evidence="3" id="KW-1185">Reference proteome</keyword>
<evidence type="ECO:0000313" key="3">
    <source>
        <dbReference type="Proteomes" id="UP000198648"/>
    </source>
</evidence>
<dbReference type="EMBL" id="FOEI01000003">
    <property type="protein sequence ID" value="SEP91289.1"/>
    <property type="molecule type" value="Genomic_DNA"/>
</dbReference>
<protein>
    <recommendedName>
        <fullName evidence="4">DUF3164 family protein</fullName>
    </recommendedName>
</protein>
<keyword evidence="1" id="KW-0175">Coiled coil</keyword>
<evidence type="ECO:0008006" key="4">
    <source>
        <dbReference type="Google" id="ProtNLM"/>
    </source>
</evidence>
<dbReference type="Pfam" id="PF11363">
    <property type="entry name" value="DUF3164"/>
    <property type="match status" value="1"/>
</dbReference>
<dbReference type="STRING" id="1299341.SAMN05444005_103155"/>
<sequence>MNNNINDIEVHEPQILSNMSKINLADLTPEERKALVEQAKELEKQEKAKKTENVKALKELSEDFVNRNIDHLVNQHKNVEDFIAALFKDYNHIKELKADIYGVEKNNQDSHTSTLSDGSASITIGYNVTIGFDGTESSGVEMIKSYINSLATDDENVKKLAKMVNTFLKPNAKTGMLNPVKIIELSKLRDEFNSEKFNEGLEIIFNAQQRRQNSMYVSGWKFIDVNDIPKKLEFRFTV</sequence>
<gene>
    <name evidence="2" type="ORF">SAMN05444005_103155</name>
</gene>
<dbReference type="InterPro" id="IPR021505">
    <property type="entry name" value="Phage_B3_Orf6"/>
</dbReference>
<accession>A0A1H9BQW2</accession>
<dbReference type="RefSeq" id="WP_177177147.1">
    <property type="nucleotide sequence ID" value="NZ_FOEI01000003.1"/>
</dbReference>
<dbReference type="Proteomes" id="UP000198648">
    <property type="component" value="Unassembled WGS sequence"/>
</dbReference>
<evidence type="ECO:0000313" key="2">
    <source>
        <dbReference type="EMBL" id="SEP91289.1"/>
    </source>
</evidence>
<feature type="coiled-coil region" evidence="1">
    <location>
        <begin position="32"/>
        <end position="60"/>
    </location>
</feature>
<name>A0A1H9BQW2_9FLAO</name>
<reference evidence="2 3" key="1">
    <citation type="submission" date="2016-10" db="EMBL/GenBank/DDBJ databases">
        <authorList>
            <person name="de Groot N.N."/>
        </authorList>
    </citation>
    <scope>NUCLEOTIDE SEQUENCE [LARGE SCALE GENOMIC DNA]</scope>
    <source>
        <strain evidence="2 3">DSM 27078</strain>
    </source>
</reference>
<dbReference type="AlphaFoldDB" id="A0A1H9BQW2"/>
<proteinExistence type="predicted"/>
<organism evidence="2 3">
    <name type="scientific">Flavobacterium urocaniciphilum</name>
    <dbReference type="NCBI Taxonomy" id="1299341"/>
    <lineage>
        <taxon>Bacteria</taxon>
        <taxon>Pseudomonadati</taxon>
        <taxon>Bacteroidota</taxon>
        <taxon>Flavobacteriia</taxon>
        <taxon>Flavobacteriales</taxon>
        <taxon>Flavobacteriaceae</taxon>
        <taxon>Flavobacterium</taxon>
    </lineage>
</organism>
<evidence type="ECO:0000256" key="1">
    <source>
        <dbReference type="SAM" id="Coils"/>
    </source>
</evidence>